<comment type="caution">
    <text evidence="1">The sequence shown here is derived from an EMBL/GenBank/DDBJ whole genome shotgun (WGS) entry which is preliminary data.</text>
</comment>
<keyword evidence="2" id="KW-1185">Reference proteome</keyword>
<protein>
    <submittedName>
        <fullName evidence="1">Uncharacterized protein</fullName>
    </submittedName>
</protein>
<gene>
    <name evidence="1" type="ORF">QVD17_22716</name>
</gene>
<dbReference type="Proteomes" id="UP001229421">
    <property type="component" value="Unassembled WGS sequence"/>
</dbReference>
<evidence type="ECO:0000313" key="2">
    <source>
        <dbReference type="Proteomes" id="UP001229421"/>
    </source>
</evidence>
<sequence>MHPPVVYGTSIYGSIYQGLETDSTEQVCKVSLPGTTLRGDYPVIQLTSLLFPLPYISILLTKPPKFHFISFHFIFISIYI</sequence>
<evidence type="ECO:0000313" key="1">
    <source>
        <dbReference type="EMBL" id="KAK1420826.1"/>
    </source>
</evidence>
<name>A0AAD8NU47_TARER</name>
<proteinExistence type="predicted"/>
<dbReference type="EMBL" id="JAUHHV010000006">
    <property type="protein sequence ID" value="KAK1420826.1"/>
    <property type="molecule type" value="Genomic_DNA"/>
</dbReference>
<organism evidence="1 2">
    <name type="scientific">Tagetes erecta</name>
    <name type="common">African marigold</name>
    <dbReference type="NCBI Taxonomy" id="13708"/>
    <lineage>
        <taxon>Eukaryota</taxon>
        <taxon>Viridiplantae</taxon>
        <taxon>Streptophyta</taxon>
        <taxon>Embryophyta</taxon>
        <taxon>Tracheophyta</taxon>
        <taxon>Spermatophyta</taxon>
        <taxon>Magnoliopsida</taxon>
        <taxon>eudicotyledons</taxon>
        <taxon>Gunneridae</taxon>
        <taxon>Pentapetalae</taxon>
        <taxon>asterids</taxon>
        <taxon>campanulids</taxon>
        <taxon>Asterales</taxon>
        <taxon>Asteraceae</taxon>
        <taxon>Asteroideae</taxon>
        <taxon>Heliantheae alliance</taxon>
        <taxon>Tageteae</taxon>
        <taxon>Tagetes</taxon>
    </lineage>
</organism>
<reference evidence="1" key="1">
    <citation type="journal article" date="2023" name="bioRxiv">
        <title>Improved chromosome-level genome assembly for marigold (Tagetes erecta).</title>
        <authorList>
            <person name="Jiang F."/>
            <person name="Yuan L."/>
            <person name="Wang S."/>
            <person name="Wang H."/>
            <person name="Xu D."/>
            <person name="Wang A."/>
            <person name="Fan W."/>
        </authorList>
    </citation>
    <scope>NUCLEOTIDE SEQUENCE</scope>
    <source>
        <strain evidence="1">WSJ</strain>
        <tissue evidence="1">Leaf</tissue>
    </source>
</reference>
<accession>A0AAD8NU47</accession>
<dbReference type="AlphaFoldDB" id="A0AAD8NU47"/>